<proteinExistence type="predicted"/>
<sequence>MGDNLAHLLRFGYNREPVAAGEGGKEEDEDGEVLVKKEPGLGVVFLCGGIGAFLHQSSGILGVSQALLTVLEVSDGLRLTKVKGNVRLLLIQPRDTWCSWFSDVLLR</sequence>
<protein>
    <submittedName>
        <fullName evidence="1">Uncharacterized protein</fullName>
    </submittedName>
</protein>
<evidence type="ECO:0000313" key="1">
    <source>
        <dbReference type="EMBL" id="KAB8338739.1"/>
    </source>
</evidence>
<gene>
    <name evidence="1" type="ORF">FH972_021684</name>
</gene>
<organism evidence="1 2">
    <name type="scientific">Carpinus fangiana</name>
    <dbReference type="NCBI Taxonomy" id="176857"/>
    <lineage>
        <taxon>Eukaryota</taxon>
        <taxon>Viridiplantae</taxon>
        <taxon>Streptophyta</taxon>
        <taxon>Embryophyta</taxon>
        <taxon>Tracheophyta</taxon>
        <taxon>Spermatophyta</taxon>
        <taxon>Magnoliopsida</taxon>
        <taxon>eudicotyledons</taxon>
        <taxon>Gunneridae</taxon>
        <taxon>Pentapetalae</taxon>
        <taxon>rosids</taxon>
        <taxon>fabids</taxon>
        <taxon>Fagales</taxon>
        <taxon>Betulaceae</taxon>
        <taxon>Carpinus</taxon>
    </lineage>
</organism>
<keyword evidence="2" id="KW-1185">Reference proteome</keyword>
<accession>A0A5N6KQM7</accession>
<name>A0A5N6KQM7_9ROSI</name>
<dbReference type="AlphaFoldDB" id="A0A5N6KQM7"/>
<comment type="caution">
    <text evidence="1">The sequence shown here is derived from an EMBL/GenBank/DDBJ whole genome shotgun (WGS) entry which is preliminary data.</text>
</comment>
<dbReference type="EMBL" id="VIBQ01000010">
    <property type="protein sequence ID" value="KAB8338739.1"/>
    <property type="molecule type" value="Genomic_DNA"/>
</dbReference>
<evidence type="ECO:0000313" key="2">
    <source>
        <dbReference type="Proteomes" id="UP000327013"/>
    </source>
</evidence>
<dbReference type="Proteomes" id="UP000327013">
    <property type="component" value="Unassembled WGS sequence"/>
</dbReference>
<reference evidence="1 2" key="1">
    <citation type="submission" date="2019-06" db="EMBL/GenBank/DDBJ databases">
        <title>A chromosomal-level reference genome of Carpinus fangiana (Coryloideae, Betulaceae).</title>
        <authorList>
            <person name="Yang X."/>
            <person name="Wang Z."/>
            <person name="Zhang L."/>
            <person name="Hao G."/>
            <person name="Liu J."/>
            <person name="Yang Y."/>
        </authorList>
    </citation>
    <scope>NUCLEOTIDE SEQUENCE [LARGE SCALE GENOMIC DNA]</scope>
    <source>
        <strain evidence="1">Cfa_2016G</strain>
        <tissue evidence="1">Leaf</tissue>
    </source>
</reference>